<protein>
    <submittedName>
        <fullName evidence="2">Uncharacterized protein</fullName>
    </submittedName>
</protein>
<evidence type="ECO:0000256" key="1">
    <source>
        <dbReference type="SAM" id="Coils"/>
    </source>
</evidence>
<dbReference type="AlphaFoldDB" id="A0AAD7BNQ7"/>
<organism evidence="2 3">
    <name type="scientific">Roridomyces roridus</name>
    <dbReference type="NCBI Taxonomy" id="1738132"/>
    <lineage>
        <taxon>Eukaryota</taxon>
        <taxon>Fungi</taxon>
        <taxon>Dikarya</taxon>
        <taxon>Basidiomycota</taxon>
        <taxon>Agaricomycotina</taxon>
        <taxon>Agaricomycetes</taxon>
        <taxon>Agaricomycetidae</taxon>
        <taxon>Agaricales</taxon>
        <taxon>Marasmiineae</taxon>
        <taxon>Mycenaceae</taxon>
        <taxon>Roridomyces</taxon>
    </lineage>
</organism>
<proteinExistence type="predicted"/>
<name>A0AAD7BNQ7_9AGAR</name>
<comment type="caution">
    <text evidence="2">The sequence shown here is derived from an EMBL/GenBank/DDBJ whole genome shotgun (WGS) entry which is preliminary data.</text>
</comment>
<accession>A0AAD7BNQ7</accession>
<reference evidence="2" key="1">
    <citation type="submission" date="2023-03" db="EMBL/GenBank/DDBJ databases">
        <title>Massive genome expansion in bonnet fungi (Mycena s.s.) driven by repeated elements and novel gene families across ecological guilds.</title>
        <authorList>
            <consortium name="Lawrence Berkeley National Laboratory"/>
            <person name="Harder C.B."/>
            <person name="Miyauchi S."/>
            <person name="Viragh M."/>
            <person name="Kuo A."/>
            <person name="Thoen E."/>
            <person name="Andreopoulos B."/>
            <person name="Lu D."/>
            <person name="Skrede I."/>
            <person name="Drula E."/>
            <person name="Henrissat B."/>
            <person name="Morin E."/>
            <person name="Kohler A."/>
            <person name="Barry K."/>
            <person name="LaButti K."/>
            <person name="Morin E."/>
            <person name="Salamov A."/>
            <person name="Lipzen A."/>
            <person name="Mereny Z."/>
            <person name="Hegedus B."/>
            <person name="Baldrian P."/>
            <person name="Stursova M."/>
            <person name="Weitz H."/>
            <person name="Taylor A."/>
            <person name="Grigoriev I.V."/>
            <person name="Nagy L.G."/>
            <person name="Martin F."/>
            <person name="Kauserud H."/>
        </authorList>
    </citation>
    <scope>NUCLEOTIDE SEQUENCE</scope>
    <source>
        <strain evidence="2">9284</strain>
    </source>
</reference>
<evidence type="ECO:0000313" key="3">
    <source>
        <dbReference type="Proteomes" id="UP001221142"/>
    </source>
</evidence>
<feature type="coiled-coil region" evidence="1">
    <location>
        <begin position="200"/>
        <end position="323"/>
    </location>
</feature>
<keyword evidence="1" id="KW-0175">Coiled coil</keyword>
<evidence type="ECO:0000313" key="2">
    <source>
        <dbReference type="EMBL" id="KAJ7626120.1"/>
    </source>
</evidence>
<dbReference type="EMBL" id="JARKIF010000012">
    <property type="protein sequence ID" value="KAJ7626120.1"/>
    <property type="molecule type" value="Genomic_DNA"/>
</dbReference>
<keyword evidence="3" id="KW-1185">Reference proteome</keyword>
<sequence>MAVHNSNWLRSATSLTSDALDDTGLEVEALRGRLAIEALRSRLGPGGAGKATESDQANAKSVALTLGVGTPHAGVKSTLTQAENERILRGRDTEMELQTKITALQTELQHTRDTAERDKVTMAKRVQDAGELLGTLKREFDTVHGGLEELRLEKGRSDLAEEAARTEHAALQAEIQCLPMFTSSCPSNKFQELTHKDAVLESQQEALQRNDEKAEIMRAELLKAQAVLTQETQDLRRAIEEVSRAAETEQKVRVAAEQTAQDQHARLEAEIERLNKELSHNASLITSRGDTERVMSERCEALEADAERLRKTLMDKVSELQRDEALQRSVQEVERMKTVSFAGTDYPFFNEMALDSLSNCQIGRSTAFLQLLEHFFSPLSTAVTHGHSFLDSSQLITRNSSGATICRKMTRRRHMHI</sequence>
<dbReference type="Proteomes" id="UP001221142">
    <property type="component" value="Unassembled WGS sequence"/>
</dbReference>
<gene>
    <name evidence="2" type="ORF">FB45DRAFT_1060631</name>
</gene>